<keyword evidence="8" id="KW-1185">Reference proteome</keyword>
<evidence type="ECO:0000313" key="7">
    <source>
        <dbReference type="EMBL" id="MFI7443885.1"/>
    </source>
</evidence>
<evidence type="ECO:0000256" key="2">
    <source>
        <dbReference type="ARBA" id="ARBA00022692"/>
    </source>
</evidence>
<feature type="region of interest" description="Disordered" evidence="5">
    <location>
        <begin position="1"/>
        <end position="156"/>
    </location>
</feature>
<sequence>MSQDPPTPQPDDDATRRVARSDVPGQSGPHPAPEGGPRPAPGGGPRPAPEGGSRPAFEHDSGPDDARPGSGAHPAGLPPEPGAGPHAGSGAQSGPAAQPGYAYGQPHTPPAGYPPPAPGYQQPPGQGYQQPGGQGYGYGVPQQRPHVPGAYGPRPGSDDTTMAMLSHLLGLLVSWVGPLVIYLMKKDEAPYVRDQAAEALNFQITMFVGYVVAGLLSIIIIGLFLLPVIWIVSLIFHIQAAIAANRGENYRYPISIRLIT</sequence>
<gene>
    <name evidence="7" type="ORF">ACIBP5_28280</name>
</gene>
<keyword evidence="3 6" id="KW-1133">Transmembrane helix</keyword>
<evidence type="ECO:0000256" key="3">
    <source>
        <dbReference type="ARBA" id="ARBA00022989"/>
    </source>
</evidence>
<name>A0ABW8AAS8_9ACTN</name>
<keyword evidence="4 6" id="KW-0472">Membrane</keyword>
<feature type="compositionally biased region" description="Basic and acidic residues" evidence="5">
    <location>
        <begin position="56"/>
        <end position="67"/>
    </location>
</feature>
<dbReference type="RefSeq" id="WP_397024069.1">
    <property type="nucleotide sequence ID" value="NZ_JBITMB010000007.1"/>
</dbReference>
<proteinExistence type="predicted"/>
<evidence type="ECO:0000256" key="5">
    <source>
        <dbReference type="SAM" id="MobiDB-lite"/>
    </source>
</evidence>
<evidence type="ECO:0000256" key="4">
    <source>
        <dbReference type="ARBA" id="ARBA00023136"/>
    </source>
</evidence>
<protein>
    <submittedName>
        <fullName evidence="7">DUF4870 domain-containing protein</fullName>
    </submittedName>
</protein>
<dbReference type="EMBL" id="JBITMB010000007">
    <property type="protein sequence ID" value="MFI7443885.1"/>
    <property type="molecule type" value="Genomic_DNA"/>
</dbReference>
<comment type="subcellular location">
    <subcellularLocation>
        <location evidence="1">Membrane</location>
        <topology evidence="1">Multi-pass membrane protein</topology>
    </subcellularLocation>
</comment>
<reference evidence="7 8" key="1">
    <citation type="submission" date="2024-10" db="EMBL/GenBank/DDBJ databases">
        <title>The Natural Products Discovery Center: Release of the First 8490 Sequenced Strains for Exploring Actinobacteria Biosynthetic Diversity.</title>
        <authorList>
            <person name="Kalkreuter E."/>
            <person name="Kautsar S.A."/>
            <person name="Yang D."/>
            <person name="Bader C.D."/>
            <person name="Teijaro C.N."/>
            <person name="Fluegel L."/>
            <person name="Davis C.M."/>
            <person name="Simpson J.R."/>
            <person name="Lauterbach L."/>
            <person name="Steele A.D."/>
            <person name="Gui C."/>
            <person name="Meng S."/>
            <person name="Li G."/>
            <person name="Viehrig K."/>
            <person name="Ye F."/>
            <person name="Su P."/>
            <person name="Kiefer A.F."/>
            <person name="Nichols A."/>
            <person name="Cepeda A.J."/>
            <person name="Yan W."/>
            <person name="Fan B."/>
            <person name="Jiang Y."/>
            <person name="Adhikari A."/>
            <person name="Zheng C.-J."/>
            <person name="Schuster L."/>
            <person name="Cowan T.M."/>
            <person name="Smanski M.J."/>
            <person name="Chevrette M.G."/>
            <person name="De Carvalho L.P.S."/>
            <person name="Shen B."/>
        </authorList>
    </citation>
    <scope>NUCLEOTIDE SEQUENCE [LARGE SCALE GENOMIC DNA]</scope>
    <source>
        <strain evidence="7 8">NPDC049503</strain>
    </source>
</reference>
<feature type="compositionally biased region" description="Pro residues" evidence="5">
    <location>
        <begin position="30"/>
        <end position="48"/>
    </location>
</feature>
<evidence type="ECO:0000313" key="8">
    <source>
        <dbReference type="Proteomes" id="UP001612928"/>
    </source>
</evidence>
<feature type="transmembrane region" description="Helical" evidence="6">
    <location>
        <begin position="164"/>
        <end position="184"/>
    </location>
</feature>
<keyword evidence="2 6" id="KW-0812">Transmembrane</keyword>
<feature type="compositionally biased region" description="Pro residues" evidence="5">
    <location>
        <begin position="107"/>
        <end position="118"/>
    </location>
</feature>
<organism evidence="7 8">
    <name type="scientific">Nonomuraea indica</name>
    <dbReference type="NCBI Taxonomy" id="1581193"/>
    <lineage>
        <taxon>Bacteria</taxon>
        <taxon>Bacillati</taxon>
        <taxon>Actinomycetota</taxon>
        <taxon>Actinomycetes</taxon>
        <taxon>Streptosporangiales</taxon>
        <taxon>Streptosporangiaceae</taxon>
        <taxon>Nonomuraea</taxon>
    </lineage>
</organism>
<dbReference type="Proteomes" id="UP001612928">
    <property type="component" value="Unassembled WGS sequence"/>
</dbReference>
<dbReference type="InterPro" id="IPR019109">
    <property type="entry name" value="MamF_MmsF"/>
</dbReference>
<dbReference type="Pfam" id="PF09685">
    <property type="entry name" value="MamF_MmsF"/>
    <property type="match status" value="1"/>
</dbReference>
<accession>A0ABW8AAS8</accession>
<evidence type="ECO:0000256" key="1">
    <source>
        <dbReference type="ARBA" id="ARBA00004141"/>
    </source>
</evidence>
<feature type="compositionally biased region" description="Low complexity" evidence="5">
    <location>
        <begin position="119"/>
        <end position="129"/>
    </location>
</feature>
<feature type="compositionally biased region" description="Low complexity" evidence="5">
    <location>
        <begin position="83"/>
        <end position="106"/>
    </location>
</feature>
<feature type="transmembrane region" description="Helical" evidence="6">
    <location>
        <begin position="204"/>
        <end position="236"/>
    </location>
</feature>
<evidence type="ECO:0000256" key="6">
    <source>
        <dbReference type="SAM" id="Phobius"/>
    </source>
</evidence>
<comment type="caution">
    <text evidence="7">The sequence shown here is derived from an EMBL/GenBank/DDBJ whole genome shotgun (WGS) entry which is preliminary data.</text>
</comment>